<accession>A0AAV4M117</accession>
<dbReference type="InterPro" id="IPR001680">
    <property type="entry name" value="WD40_rpt"/>
</dbReference>
<dbReference type="InterPro" id="IPR015943">
    <property type="entry name" value="WD40/YVTN_repeat-like_dom_sf"/>
</dbReference>
<dbReference type="GO" id="GO:0006364">
    <property type="term" value="P:rRNA processing"/>
    <property type="evidence" value="ECO:0007669"/>
    <property type="project" value="InterPro"/>
</dbReference>
<dbReference type="InterPro" id="IPR007319">
    <property type="entry name" value="WDR36/Utp21_C"/>
</dbReference>
<dbReference type="Pfam" id="PF03178">
    <property type="entry name" value="CPSF_A"/>
    <property type="match status" value="1"/>
</dbReference>
<dbReference type="PROSITE" id="PS50082">
    <property type="entry name" value="WD_REPEATS_2"/>
    <property type="match status" value="1"/>
</dbReference>
<dbReference type="GO" id="GO:0034388">
    <property type="term" value="C:Pwp2p-containing subcomplex of 90S preribosome"/>
    <property type="evidence" value="ECO:0007669"/>
    <property type="project" value="TreeGrafter"/>
</dbReference>
<keyword evidence="1" id="KW-0853">WD repeat</keyword>
<sequence length="2493" mass="271407">MWDETAARRGRTSVFRPSGQVGLVCDGRVACLSVIGTTAFVVASTLRQFTVYDAFAMRVAFVSLPLQFEIRHIATRFEHVFVVLGNGGIYAFHRYDQRRIENRHSSQVLGIVVTEGVPVTFSRNEIVVYEPAESDPAGPGPGRPDLRPNGKQGKQAGVNLNGTPKSEAVNGTTSNRVDGSGSTGTARPSDDSKCQSWRPGKTIPMPDGIALEVLLPLSGFKNKVLLGAASGQVYLCNISTGSLIYTFHFPDSVLLHQVKEGAQGITAAVQSQLKSNAIVALGYRSGAVLVVDIKGDQALGTFYLSKQQQHATSLVFAYDAQGVMQRGEKGAVAREALLIGAANGDIIVFDLTDFRTFGVVEHAHAGPVQQLMYVERANHIVTCGTDNALVLWAMDSDKKLLRELKSRRGLIGEISLMKTYDADELDLLVCSSADGVGYLGKASTIQQLRCSTFSAGASKQKLRRITAIATCYQRHYDWPNIATCHHNTSVVHLWSGHRRTLVEGVLRAPGVSAPATAVCISSCGNYVAVGYDTGALHLFNLQSTNHEDEFVVKARGARSPAHPARIVMLSLLGGTNLVSVSNSPQDRSVRLWDVSSVSLVDSYDPDLPAGVHVYLAVCGTLLTALACSDGVIYLVDVVGKMVIRTIPYPRVTSMSFHPNGSWFVANASDSTMVIYDILAACYVEYAKFTGNVLAVNIDSSGAFLNVAVDNAPGMVLRYANKHVFEISAKTMLYKELGTEPVLLQLPCIVNDESATDGEPDQQLPQPPDTLEAELQEDYRSAKEPLAEGLLTLSGLGSGRLQSILFLDEVKEKSKPLEPPKAPAELPFFLPTTYKDGQLVFAEPDARGPLDEQPPKPRTSIVRSSEAPPDFGRLLLLKGDRPQKYEDMMTFLLQQSPSGVHLALSVLSVDKKKEDLLTMLKFFEYHQARRRHSDALQVFLHVFLRYHGEQLAALRSRDGVEAMERLGAGLRADTRKLQQHFERISCFIKFLTHLQMEQPSNAQPRRAALHLIPPAVEDAARRCSAGGDSALLVEYRCAPLSQNVMPLPTSHGAHTMTHLYTYFATSAPGGATLGALRCRLARGSERQYLVCLKKSRIDVYSLEQLGAADAEGGGEAPVLTATLEAHTNLLTFVEFRPPGADQSHLLALTCNFLLVLLTFDAAKERFVAQPLVSLQEIGAQQIESDVVLRVDPDYHLILFHGQKKTLKCVVLDRDNYFNISHVITMRTGETVFTDIAFLDVASRSPAGAAGRAGDDTSSSRAAAADKSSKSVLECKLLLITSHTCEGAASDDDITEFWYCGIQLFFEIERCDGERVFTAYGCSPLFGEPVPLTKRFAKFLPLKLNHGPRRSDSVLLLGSQGLAFVSFRDPRSVRLFHTDISVGEIRCYCAVEPNRSYLVGDDTGAIYLLELVESRTPLSGALRRRASHSDAALPASKIANVGTCSSIVDVVTTKIGVYSPPSALVMISPDIVYIAAIVGNCRTVCISGLGGTSDNAAGAVTEKTVGNTAGHSTETVATPGRPHGRDAELPLDDAGTCKNTADPHQRRLATSETWRHTNLGPILDFTFGPPRDQGSPPILACCGYGPEGRVCSVVPGVGIEEFASHSIEGIRELFAVDDSNSGDSTPDTSEVIMCCVFFNYSRFYKVSLPARNSPPSPSGRTILDPVQQVDWIVNPVEAGAYNLAEDARTLQFVRHDERRILQVTSNGIGLPSLKENGNRYPFLTVEEICSRGGIDAPQGTCVVLTNLCDRGVFLQLSNHVALVVDIRGEARVTCWRTLSKQTSDSAYVSACDFKKYGKGGLLALSTWEDTEIMLIDADSLEELHSAKIPCGYGVAILGLRFGVIGDRTYLFASLSDGTLLVHMVVLNKTHGAATDPEESLTLVLENIVKVSDGAIGLTTIVTPRSPRQGPSCQLNSTRIVTTGASPMLIYATRGRVDYVPLNMPHVAHVCNLGVPYGNSVPLLYTTDRGRLCVGEIDAVSQLHVETLCSGRTFDKICYHPEADLVVVGCLGEIIADSRHIVPTCRTVGDPHGASQRTGSDDGTAFRCVDTAPAPPLRGVDKLEPCVKFIARKSREIIHTLYLPPRHIATSLCAVAFDGHRRLIAVGTSCVTEKEEVPLEGHVYLVDVVARGPDAWNIVFLRTVVPLGAGIIELGACSNALIAALNDTVTVMTLRREEPPSLSHGQSTARAHVLEPLHASDSGYGRFALVERAEYRSCTYIVSLDTYEDVVVVGDLLNSVRMLRWHGNELREICKDFNSVYCTAVGAIDRTRCVASDSSGNFYVFAKPTAAHNDREAMRFEDVGVFHHGENINRIRVNPPAAPPADCPAVREMPEFFGETRCTRPFCCAQDCNQVTTSDHLSGELVRSLSRPSRFWSYAFNCVLTCVTTTGSLLQLCLFEDDRLFYRLALVEEAVNGAQCSMGNISNLHWRSLKNRWMVCPSRGFIDGDVVECFADLDPTLREAVFSGIRTGETQELFYSAELLALEVEHIRRLRR</sequence>
<reference evidence="7 8" key="1">
    <citation type="submission" date="2021-06" db="EMBL/GenBank/DDBJ databases">
        <title>Genome sequence of Babesia caballi.</title>
        <authorList>
            <person name="Yamagishi J."/>
            <person name="Kidaka T."/>
            <person name="Ochi A."/>
        </authorList>
    </citation>
    <scope>NUCLEOTIDE SEQUENCE [LARGE SCALE GENOMIC DNA]</scope>
    <source>
        <strain evidence="7">USDA-D6B2</strain>
    </source>
</reference>
<evidence type="ECO:0000256" key="2">
    <source>
        <dbReference type="SAM" id="MobiDB-lite"/>
    </source>
</evidence>
<dbReference type="InterPro" id="IPR058543">
    <property type="entry name" value="Beta-prop_RSE1/DDB1/CPSF1_2nd"/>
</dbReference>
<evidence type="ECO:0000259" key="4">
    <source>
        <dbReference type="Pfam" id="PF04192"/>
    </source>
</evidence>
<dbReference type="Gene3D" id="1.10.150.910">
    <property type="match status" value="1"/>
</dbReference>
<feature type="compositionally biased region" description="Polar residues" evidence="2">
    <location>
        <begin position="158"/>
        <end position="177"/>
    </location>
</feature>
<dbReference type="InterPro" id="IPR059157">
    <property type="entry name" value="WDR36-Utp21_N"/>
</dbReference>
<feature type="domain" description="RSE1/DDB1/CPSF1 C-terminal" evidence="3">
    <location>
        <begin position="2205"/>
        <end position="2452"/>
    </location>
</feature>
<dbReference type="Pfam" id="PF23726">
    <property type="entry name" value="Beta-prop_RSE1_2nd"/>
    <property type="match status" value="1"/>
</dbReference>
<evidence type="ECO:0000256" key="1">
    <source>
        <dbReference type="PROSITE-ProRule" id="PRU00221"/>
    </source>
</evidence>
<protein>
    <submittedName>
        <fullName evidence="7">CPSF_A domain containing protein,putative</fullName>
    </submittedName>
</protein>
<gene>
    <name evidence="7" type="ORF">BcabD6B2_56080</name>
</gene>
<dbReference type="PANTHER" id="PTHR22840">
    <property type="entry name" value="WD REPEAT-CONTAINING PROTEIN 36"/>
    <property type="match status" value="1"/>
</dbReference>
<dbReference type="GO" id="GO:0032040">
    <property type="term" value="C:small-subunit processome"/>
    <property type="evidence" value="ECO:0007669"/>
    <property type="project" value="InterPro"/>
</dbReference>
<evidence type="ECO:0000313" key="7">
    <source>
        <dbReference type="EMBL" id="GIX66172.1"/>
    </source>
</evidence>
<dbReference type="PANTHER" id="PTHR22840:SF12">
    <property type="entry name" value="WD REPEAT-CONTAINING PROTEIN 36"/>
    <property type="match status" value="1"/>
</dbReference>
<feature type="domain" description="WDR36/Utp21 C-terminal" evidence="4">
    <location>
        <begin position="785"/>
        <end position="991"/>
    </location>
</feature>
<dbReference type="InterPro" id="IPR036322">
    <property type="entry name" value="WD40_repeat_dom_sf"/>
</dbReference>
<evidence type="ECO:0000259" key="5">
    <source>
        <dbReference type="Pfam" id="PF23726"/>
    </source>
</evidence>
<dbReference type="Pfam" id="PF25168">
    <property type="entry name" value="Beta-prop_WDR36-Utp21_2nd"/>
    <property type="match status" value="1"/>
</dbReference>
<name>A0AAV4M117_BABCB</name>
<dbReference type="SUPFAM" id="SSF69322">
    <property type="entry name" value="Tricorn protease domain 2"/>
    <property type="match status" value="1"/>
</dbReference>
<dbReference type="SMART" id="SM00320">
    <property type="entry name" value="WD40"/>
    <property type="match status" value="3"/>
</dbReference>
<keyword evidence="8" id="KW-1185">Reference proteome</keyword>
<feature type="repeat" description="WD" evidence="1">
    <location>
        <begin position="361"/>
        <end position="402"/>
    </location>
</feature>
<dbReference type="Proteomes" id="UP001497744">
    <property type="component" value="Unassembled WGS sequence"/>
</dbReference>
<comment type="caution">
    <text evidence="7">The sequence shown here is derived from an EMBL/GenBank/DDBJ whole genome shotgun (WGS) entry which is preliminary data.</text>
</comment>
<dbReference type="RefSeq" id="XP_067718241.1">
    <property type="nucleotide sequence ID" value="XM_067862140.1"/>
</dbReference>
<evidence type="ECO:0000259" key="3">
    <source>
        <dbReference type="Pfam" id="PF03178"/>
    </source>
</evidence>
<dbReference type="GO" id="GO:0003676">
    <property type="term" value="F:nucleic acid binding"/>
    <property type="evidence" value="ECO:0007669"/>
    <property type="project" value="InterPro"/>
</dbReference>
<dbReference type="InterPro" id="IPR004871">
    <property type="entry name" value="RSE1/DDB1/CPSF1_C"/>
</dbReference>
<evidence type="ECO:0000313" key="8">
    <source>
        <dbReference type="Proteomes" id="UP001497744"/>
    </source>
</evidence>
<feature type="region of interest" description="Disordered" evidence="2">
    <location>
        <begin position="130"/>
        <end position="201"/>
    </location>
</feature>
<dbReference type="Gene3D" id="2.130.10.10">
    <property type="entry name" value="YVTN repeat-like/Quinoprotein amine dehydrogenase"/>
    <property type="match status" value="4"/>
</dbReference>
<evidence type="ECO:0000259" key="6">
    <source>
        <dbReference type="Pfam" id="PF25171"/>
    </source>
</evidence>
<organism evidence="7 8">
    <name type="scientific">Babesia caballi</name>
    <dbReference type="NCBI Taxonomy" id="5871"/>
    <lineage>
        <taxon>Eukaryota</taxon>
        <taxon>Sar</taxon>
        <taxon>Alveolata</taxon>
        <taxon>Apicomplexa</taxon>
        <taxon>Aconoidasida</taxon>
        <taxon>Piroplasmida</taxon>
        <taxon>Babesiidae</taxon>
        <taxon>Babesia</taxon>
    </lineage>
</organism>
<feature type="domain" description="RSE1/DDB1/CPSF1 second beta-propeller" evidence="5">
    <location>
        <begin position="1681"/>
        <end position="1956"/>
    </location>
</feature>
<proteinExistence type="predicted"/>
<dbReference type="Pfam" id="PF25171">
    <property type="entry name" value="Beta-prop_WDR36-Utp21_1st"/>
    <property type="match status" value="1"/>
</dbReference>
<dbReference type="SUPFAM" id="SSF50978">
    <property type="entry name" value="WD40 repeat-like"/>
    <property type="match status" value="1"/>
</dbReference>
<dbReference type="Pfam" id="PF04192">
    <property type="entry name" value="Utp21"/>
    <property type="match status" value="1"/>
</dbReference>
<feature type="domain" description="WDR36/Utp21 N-terminal" evidence="6">
    <location>
        <begin position="208"/>
        <end position="395"/>
    </location>
</feature>
<dbReference type="EMBL" id="BPLF01000006">
    <property type="protein sequence ID" value="GIX66172.1"/>
    <property type="molecule type" value="Genomic_DNA"/>
</dbReference>
<dbReference type="GeneID" id="94197653"/>